<dbReference type="SMART" id="SM00338">
    <property type="entry name" value="BRLZ"/>
    <property type="match status" value="1"/>
</dbReference>
<keyword evidence="3" id="KW-0238">DNA-binding</keyword>
<dbReference type="SUPFAM" id="SSF57959">
    <property type="entry name" value="Leucine zipper domain"/>
    <property type="match status" value="1"/>
</dbReference>
<keyword evidence="2" id="KW-0805">Transcription regulation</keyword>
<dbReference type="PANTHER" id="PTHR45996">
    <property type="entry name" value="AGAP001464-PB"/>
    <property type="match status" value="1"/>
</dbReference>
<evidence type="ECO:0000313" key="9">
    <source>
        <dbReference type="EMBL" id="KAL3289640.1"/>
    </source>
</evidence>
<dbReference type="InterPro" id="IPR004827">
    <property type="entry name" value="bZIP"/>
</dbReference>
<evidence type="ECO:0000256" key="1">
    <source>
        <dbReference type="ARBA" id="ARBA00004648"/>
    </source>
</evidence>
<feature type="domain" description="BZIP" evidence="8">
    <location>
        <begin position="291"/>
        <end position="354"/>
    </location>
</feature>
<dbReference type="InterPro" id="IPR046347">
    <property type="entry name" value="bZIP_sf"/>
</dbReference>
<dbReference type="PROSITE" id="PS50217">
    <property type="entry name" value="BZIP"/>
    <property type="match status" value="1"/>
</dbReference>
<feature type="compositionally biased region" description="Polar residues" evidence="7">
    <location>
        <begin position="82"/>
        <end position="103"/>
    </location>
</feature>
<dbReference type="Proteomes" id="UP001516400">
    <property type="component" value="Unassembled WGS sequence"/>
</dbReference>
<dbReference type="EMBL" id="JABFTP020000186">
    <property type="protein sequence ID" value="KAL3289640.1"/>
    <property type="molecule type" value="Genomic_DNA"/>
</dbReference>
<reference evidence="9 10" key="1">
    <citation type="journal article" date="2021" name="BMC Biol.">
        <title>Horizontally acquired antibacterial genes associated with adaptive radiation of ladybird beetles.</title>
        <authorList>
            <person name="Li H.S."/>
            <person name="Tang X.F."/>
            <person name="Huang Y.H."/>
            <person name="Xu Z.Y."/>
            <person name="Chen M.L."/>
            <person name="Du X.Y."/>
            <person name="Qiu B.Y."/>
            <person name="Chen P.T."/>
            <person name="Zhang W."/>
            <person name="Slipinski A."/>
            <person name="Escalona H.E."/>
            <person name="Waterhouse R.M."/>
            <person name="Zwick A."/>
            <person name="Pang H."/>
        </authorList>
    </citation>
    <scope>NUCLEOTIDE SEQUENCE [LARGE SCALE GENOMIC DNA]</scope>
    <source>
        <strain evidence="9">SYSU2018</strain>
    </source>
</reference>
<organism evidence="9 10">
    <name type="scientific">Cryptolaemus montrouzieri</name>
    <dbReference type="NCBI Taxonomy" id="559131"/>
    <lineage>
        <taxon>Eukaryota</taxon>
        <taxon>Metazoa</taxon>
        <taxon>Ecdysozoa</taxon>
        <taxon>Arthropoda</taxon>
        <taxon>Hexapoda</taxon>
        <taxon>Insecta</taxon>
        <taxon>Pterygota</taxon>
        <taxon>Neoptera</taxon>
        <taxon>Endopterygota</taxon>
        <taxon>Coleoptera</taxon>
        <taxon>Polyphaga</taxon>
        <taxon>Cucujiformia</taxon>
        <taxon>Coccinelloidea</taxon>
        <taxon>Coccinellidae</taxon>
        <taxon>Scymninae</taxon>
        <taxon>Scymnini</taxon>
        <taxon>Cryptolaemus</taxon>
    </lineage>
</organism>
<comment type="subcellular location">
    <subcellularLocation>
        <location evidence="1">Endoplasmic reticulum membrane</location>
        <topology evidence="1">Single-pass type II membrane protein</topology>
    </subcellularLocation>
</comment>
<proteinExistence type="predicted"/>
<dbReference type="GO" id="GO:0005634">
    <property type="term" value="C:nucleus"/>
    <property type="evidence" value="ECO:0007669"/>
    <property type="project" value="UniProtKB-ARBA"/>
</dbReference>
<dbReference type="PANTHER" id="PTHR45996:SF3">
    <property type="entry name" value="CREB-H TRANSCRIPTION FACTOR HOMOLOG LET-607"/>
    <property type="match status" value="1"/>
</dbReference>
<feature type="region of interest" description="Disordered" evidence="7">
    <location>
        <begin position="506"/>
        <end position="534"/>
    </location>
</feature>
<dbReference type="GO" id="GO:0003677">
    <property type="term" value="F:DNA binding"/>
    <property type="evidence" value="ECO:0007669"/>
    <property type="project" value="UniProtKB-KW"/>
</dbReference>
<dbReference type="GO" id="GO:0005789">
    <property type="term" value="C:endoplasmic reticulum membrane"/>
    <property type="evidence" value="ECO:0007669"/>
    <property type="project" value="UniProtKB-SubCell"/>
</dbReference>
<dbReference type="Gene3D" id="1.20.5.170">
    <property type="match status" value="1"/>
</dbReference>
<dbReference type="AlphaFoldDB" id="A0ABD2PGS5"/>
<keyword evidence="5" id="KW-0539">Nucleus</keyword>
<keyword evidence="10" id="KW-1185">Reference proteome</keyword>
<keyword evidence="4" id="KW-0804">Transcription</keyword>
<protein>
    <recommendedName>
        <fullName evidence="8">BZIP domain-containing protein</fullName>
    </recommendedName>
</protein>
<evidence type="ECO:0000256" key="2">
    <source>
        <dbReference type="ARBA" id="ARBA00023015"/>
    </source>
</evidence>
<evidence type="ECO:0000256" key="6">
    <source>
        <dbReference type="SAM" id="Coils"/>
    </source>
</evidence>
<accession>A0ABD2PGS5</accession>
<evidence type="ECO:0000256" key="4">
    <source>
        <dbReference type="ARBA" id="ARBA00023163"/>
    </source>
</evidence>
<feature type="region of interest" description="Disordered" evidence="7">
    <location>
        <begin position="71"/>
        <end position="103"/>
    </location>
</feature>
<feature type="coiled-coil region" evidence="6">
    <location>
        <begin position="309"/>
        <end position="357"/>
    </location>
</feature>
<dbReference type="InterPro" id="IPR051381">
    <property type="entry name" value="CREB_ATF_subfamily"/>
</dbReference>
<evidence type="ECO:0000256" key="7">
    <source>
        <dbReference type="SAM" id="MobiDB-lite"/>
    </source>
</evidence>
<feature type="compositionally biased region" description="Polar residues" evidence="7">
    <location>
        <begin position="524"/>
        <end position="534"/>
    </location>
</feature>
<evidence type="ECO:0000256" key="5">
    <source>
        <dbReference type="ARBA" id="ARBA00023242"/>
    </source>
</evidence>
<evidence type="ECO:0000256" key="3">
    <source>
        <dbReference type="ARBA" id="ARBA00023125"/>
    </source>
</evidence>
<sequence>MSFYDILSSDGEVSSELDMDNLDMSLDYDTPELMTSDFFDSVLSLGEATLESGLDNPILTFEDDVNILSESSSHTEEIYSPRSVTSDSEKSSINAESSDESFTSLVNQATEEINEPILMSFLEPTEKVKIVNNSNKNSIPILKQNKPTKIVLQNPNNKKIVVTKPIIQSTPFKPAPTNLKSKKILKVHNITTTNGRSVLLPLNVKSIKILNANEIKTENLRVTSSTGDNTFTQCKIEPYSPECLEDEVDVVSSTESQYPALNLSNEEKRLLSKEGIQLPTHYPLTKNEERELKRIRRKIRNKISAQDSRKRKKEYVDGLEERVKRSSEEKKYLLQRIKQLQRQNNKLMSHFSKLQALLFKSTTSKATPSTCVMVVLLSALLVSLPSIRLPQKEMTEAEQGARRALLSSQVDEDLHMDEFLVFRDDAELPSELIESENITEKELTKLLEGAEKGWGEKESVFNKVIENVSRWLAKTNSEKPKPLFMEPDIDEGPPLKRTRFDLSNSVSPVEIEDPPLDPPIGMVTTFSIQDTKKK</sequence>
<keyword evidence="6" id="KW-0175">Coiled coil</keyword>
<name>A0ABD2PGS5_9CUCU</name>
<dbReference type="Pfam" id="PF00170">
    <property type="entry name" value="bZIP_1"/>
    <property type="match status" value="1"/>
</dbReference>
<comment type="caution">
    <text evidence="9">The sequence shown here is derived from an EMBL/GenBank/DDBJ whole genome shotgun (WGS) entry which is preliminary data.</text>
</comment>
<evidence type="ECO:0000313" key="10">
    <source>
        <dbReference type="Proteomes" id="UP001516400"/>
    </source>
</evidence>
<evidence type="ECO:0000259" key="8">
    <source>
        <dbReference type="PROSITE" id="PS50217"/>
    </source>
</evidence>
<gene>
    <name evidence="9" type="ORF">HHI36_023049</name>
</gene>
<dbReference type="CDD" id="cd14689">
    <property type="entry name" value="bZIP_CREB3"/>
    <property type="match status" value="1"/>
</dbReference>